<name>A0A939T4V4_9ACTN</name>
<proteinExistence type="inferred from homology"/>
<dbReference type="InterPro" id="IPR034768">
    <property type="entry name" value="4FE4S_WBL"/>
</dbReference>
<evidence type="ECO:0000256" key="10">
    <source>
        <dbReference type="ARBA" id="ARBA00023163"/>
    </source>
</evidence>
<organism evidence="13 14">
    <name type="scientific">Actinomadura barringtoniae</name>
    <dbReference type="NCBI Taxonomy" id="1427535"/>
    <lineage>
        <taxon>Bacteria</taxon>
        <taxon>Bacillati</taxon>
        <taxon>Actinomycetota</taxon>
        <taxon>Actinomycetes</taxon>
        <taxon>Streptosporangiales</taxon>
        <taxon>Thermomonosporaceae</taxon>
        <taxon>Actinomadura</taxon>
    </lineage>
</organism>
<evidence type="ECO:0000313" key="14">
    <source>
        <dbReference type="Proteomes" id="UP000669179"/>
    </source>
</evidence>
<dbReference type="Proteomes" id="UP000669179">
    <property type="component" value="Unassembled WGS sequence"/>
</dbReference>
<evidence type="ECO:0000256" key="8">
    <source>
        <dbReference type="ARBA" id="ARBA00023125"/>
    </source>
</evidence>
<keyword evidence="14" id="KW-1185">Reference proteome</keyword>
<evidence type="ECO:0000313" key="13">
    <source>
        <dbReference type="EMBL" id="MBO2448734.1"/>
    </source>
</evidence>
<dbReference type="PROSITE" id="PS51674">
    <property type="entry name" value="4FE4S_WBL"/>
    <property type="match status" value="1"/>
</dbReference>
<dbReference type="GO" id="GO:0005737">
    <property type="term" value="C:cytoplasm"/>
    <property type="evidence" value="ECO:0007669"/>
    <property type="project" value="UniProtKB-SubCell"/>
</dbReference>
<evidence type="ECO:0000256" key="9">
    <source>
        <dbReference type="ARBA" id="ARBA00023157"/>
    </source>
</evidence>
<feature type="domain" description="4Fe-4S Wbl-type" evidence="12">
    <location>
        <begin position="14"/>
        <end position="72"/>
    </location>
</feature>
<feature type="binding site" evidence="11">
    <location>
        <position position="42"/>
    </location>
    <ligand>
        <name>[4Fe-4S] cluster</name>
        <dbReference type="ChEBI" id="CHEBI:49883"/>
    </ligand>
</feature>
<dbReference type="EMBL" id="JAGEOJ010000006">
    <property type="protein sequence ID" value="MBO2448734.1"/>
    <property type="molecule type" value="Genomic_DNA"/>
</dbReference>
<comment type="PTM">
    <text evidence="11">The Fe-S cluster can be nitrosylated by nitric oxide (NO).</text>
</comment>
<comment type="similarity">
    <text evidence="2 11">Belongs to the WhiB family.</text>
</comment>
<keyword evidence="6 11" id="KW-0411">Iron-sulfur</keyword>
<dbReference type="GO" id="GO:0051539">
    <property type="term" value="F:4 iron, 4 sulfur cluster binding"/>
    <property type="evidence" value="ECO:0007669"/>
    <property type="project" value="UniProtKB-UniRule"/>
</dbReference>
<dbReference type="GO" id="GO:0003677">
    <property type="term" value="F:DNA binding"/>
    <property type="evidence" value="ECO:0007669"/>
    <property type="project" value="UniProtKB-UniRule"/>
</dbReference>
<keyword evidence="4 11" id="KW-0479">Metal-binding</keyword>
<dbReference type="GO" id="GO:0045892">
    <property type="term" value="P:negative regulation of DNA-templated transcription"/>
    <property type="evidence" value="ECO:0007669"/>
    <property type="project" value="TreeGrafter"/>
</dbReference>
<keyword evidence="5 11" id="KW-0408">Iron</keyword>
<dbReference type="Pfam" id="PF02467">
    <property type="entry name" value="Whib"/>
    <property type="match status" value="1"/>
</dbReference>
<evidence type="ECO:0000259" key="12">
    <source>
        <dbReference type="PROSITE" id="PS51674"/>
    </source>
</evidence>
<evidence type="ECO:0000256" key="5">
    <source>
        <dbReference type="ARBA" id="ARBA00023004"/>
    </source>
</evidence>
<evidence type="ECO:0000256" key="11">
    <source>
        <dbReference type="HAMAP-Rule" id="MF_01479"/>
    </source>
</evidence>
<dbReference type="PANTHER" id="PTHR38839">
    <property type="entry name" value="TRANSCRIPTIONAL REGULATOR WHID-RELATED"/>
    <property type="match status" value="1"/>
</dbReference>
<comment type="PTM">
    <text evidence="11">Upon Fe-S cluster removal intramolecular disulfide bonds are formed.</text>
</comment>
<keyword evidence="3 11" id="KW-0004">4Fe-4S</keyword>
<evidence type="ECO:0000256" key="3">
    <source>
        <dbReference type="ARBA" id="ARBA00022485"/>
    </source>
</evidence>
<feature type="binding site" evidence="11">
    <location>
        <position position="48"/>
    </location>
    <ligand>
        <name>[4Fe-4S] cluster</name>
        <dbReference type="ChEBI" id="CHEBI:49883"/>
    </ligand>
</feature>
<keyword evidence="9 11" id="KW-1015">Disulfide bond</keyword>
<evidence type="ECO:0000256" key="4">
    <source>
        <dbReference type="ARBA" id="ARBA00022723"/>
    </source>
</evidence>
<comment type="cofactor">
    <cofactor evidence="11">
        <name>[4Fe-4S] cluster</name>
        <dbReference type="ChEBI" id="CHEBI:49883"/>
    </cofactor>
    <text evidence="11">Binds 1 [4Fe-4S] cluster per subunit. Following nitrosylation of the [4Fe-4S] cluster binds 1 [4Fe-8(NO)] cluster per subunit.</text>
</comment>
<evidence type="ECO:0000256" key="2">
    <source>
        <dbReference type="ARBA" id="ARBA00006597"/>
    </source>
</evidence>
<keyword evidence="10 11" id="KW-0804">Transcription</keyword>
<dbReference type="HAMAP" id="MF_01479">
    <property type="entry name" value="WhiB"/>
    <property type="match status" value="1"/>
</dbReference>
<dbReference type="AlphaFoldDB" id="A0A939T4V4"/>
<accession>A0A939T4V4</accession>
<dbReference type="RefSeq" id="WP_208256395.1">
    <property type="nucleotide sequence ID" value="NZ_JAGEOJ010000006.1"/>
</dbReference>
<comment type="function">
    <text evidence="11">Acts as a transcriptional regulator. Probably redox-responsive. The apo- but not holo-form probably binds DNA.</text>
</comment>
<comment type="caution">
    <text evidence="13">The sequence shown here is derived from an EMBL/GenBank/DDBJ whole genome shotgun (WGS) entry which is preliminary data.</text>
</comment>
<dbReference type="GO" id="GO:0047134">
    <property type="term" value="F:protein-disulfide reductase [NAD(P)H] activity"/>
    <property type="evidence" value="ECO:0007669"/>
    <property type="project" value="TreeGrafter"/>
</dbReference>
<feature type="binding site" evidence="11">
    <location>
        <position position="15"/>
    </location>
    <ligand>
        <name>[4Fe-4S] cluster</name>
        <dbReference type="ChEBI" id="CHEBI:49883"/>
    </ligand>
</feature>
<evidence type="ECO:0000256" key="1">
    <source>
        <dbReference type="ARBA" id="ARBA00004496"/>
    </source>
</evidence>
<gene>
    <name evidence="11" type="primary">whiB</name>
    <name evidence="13" type="ORF">J4573_16650</name>
</gene>
<dbReference type="GO" id="GO:0046872">
    <property type="term" value="F:metal ion binding"/>
    <property type="evidence" value="ECO:0007669"/>
    <property type="project" value="UniProtKB-KW"/>
</dbReference>
<protein>
    <recommendedName>
        <fullName evidence="11">Transcriptional regulator WhiB</fullName>
    </recommendedName>
</protein>
<dbReference type="InterPro" id="IPR003482">
    <property type="entry name" value="Whib"/>
</dbReference>
<keyword evidence="7 11" id="KW-0805">Transcription regulation</keyword>
<keyword evidence="11" id="KW-0963">Cytoplasm</keyword>
<evidence type="ECO:0000256" key="7">
    <source>
        <dbReference type="ARBA" id="ARBA00023015"/>
    </source>
</evidence>
<keyword evidence="8 11" id="KW-0238">DNA-binding</keyword>
<sequence length="161" mass="18450">MRMSLIPGWMSRAACIGCDPEIFFSLHRPGGTARARQICRSCSVRNECLEYALAAGERFGIWGGATFEQRRTMLCRDTQMWRRWTYWKGVKIVNTDETLIEIRGLARLLYEHWDSIRILRPDELAAKAFRLAQLINALDESLCDAGELPAAWRASRRPAST</sequence>
<comment type="subcellular location">
    <subcellularLocation>
        <location evidence="1 11">Cytoplasm</location>
    </subcellularLocation>
</comment>
<dbReference type="GO" id="GO:0035731">
    <property type="term" value="F:dinitrosyl-iron complex binding"/>
    <property type="evidence" value="ECO:0007669"/>
    <property type="project" value="UniProtKB-UniRule"/>
</dbReference>
<reference evidence="13" key="1">
    <citation type="submission" date="2021-03" db="EMBL/GenBank/DDBJ databases">
        <authorList>
            <person name="Kanchanasin P."/>
            <person name="Saeng-In P."/>
            <person name="Phongsopitanun W."/>
            <person name="Yuki M."/>
            <person name="Kudo T."/>
            <person name="Ohkuma M."/>
            <person name="Tanasupawat S."/>
        </authorList>
    </citation>
    <scope>NUCLEOTIDE SEQUENCE</scope>
    <source>
        <strain evidence="13">GKU 128</strain>
    </source>
</reference>
<evidence type="ECO:0000256" key="6">
    <source>
        <dbReference type="ARBA" id="ARBA00023014"/>
    </source>
</evidence>
<feature type="binding site" evidence="11">
    <location>
        <position position="39"/>
    </location>
    <ligand>
        <name>[4Fe-4S] cluster</name>
        <dbReference type="ChEBI" id="CHEBI:49883"/>
    </ligand>
</feature>
<dbReference type="GO" id="GO:0045454">
    <property type="term" value="P:cell redox homeostasis"/>
    <property type="evidence" value="ECO:0007669"/>
    <property type="project" value="TreeGrafter"/>
</dbReference>